<reference evidence="6" key="1">
    <citation type="submission" date="2016-01" db="EMBL/GenBank/DDBJ databases">
        <title>Reference transcriptome for the parasite Schistocephalus solidus: insights into the molecular evolution of parasitism.</title>
        <authorList>
            <person name="Hebert F.O."/>
            <person name="Grambauer S."/>
            <person name="Barber I."/>
            <person name="Landry C.R."/>
            <person name="Aubin-Horth N."/>
        </authorList>
    </citation>
    <scope>NUCLEOTIDE SEQUENCE</scope>
</reference>
<gene>
    <name evidence="6" type="ORF">TR143652</name>
</gene>
<evidence type="ECO:0000256" key="1">
    <source>
        <dbReference type="ARBA" id="ARBA00004141"/>
    </source>
</evidence>
<organism evidence="6">
    <name type="scientific">Schistocephalus solidus</name>
    <name type="common">Tapeworm</name>
    <dbReference type="NCBI Taxonomy" id="70667"/>
    <lineage>
        <taxon>Eukaryota</taxon>
        <taxon>Metazoa</taxon>
        <taxon>Spiralia</taxon>
        <taxon>Lophotrochozoa</taxon>
        <taxon>Platyhelminthes</taxon>
        <taxon>Cestoda</taxon>
        <taxon>Eucestoda</taxon>
        <taxon>Diphyllobothriidea</taxon>
        <taxon>Diphyllobothriidae</taxon>
        <taxon>Schistocephalus</taxon>
    </lineage>
</organism>
<feature type="transmembrane region" description="Helical" evidence="5">
    <location>
        <begin position="150"/>
        <end position="175"/>
    </location>
</feature>
<evidence type="ECO:0000256" key="4">
    <source>
        <dbReference type="ARBA" id="ARBA00023136"/>
    </source>
</evidence>
<feature type="non-terminal residue" evidence="6">
    <location>
        <position position="1"/>
    </location>
</feature>
<feature type="transmembrane region" description="Helical" evidence="5">
    <location>
        <begin position="120"/>
        <end position="144"/>
    </location>
</feature>
<keyword evidence="4 5" id="KW-0472">Membrane</keyword>
<evidence type="ECO:0000256" key="2">
    <source>
        <dbReference type="ARBA" id="ARBA00022692"/>
    </source>
</evidence>
<protein>
    <submittedName>
        <fullName evidence="6">Tetraspanin family</fullName>
    </submittedName>
</protein>
<dbReference type="AlphaFoldDB" id="A0A0X3NGP7"/>
<dbReference type="Gene3D" id="1.10.1450.10">
    <property type="entry name" value="Tetraspanin"/>
    <property type="match status" value="1"/>
</dbReference>
<comment type="subcellular location">
    <subcellularLocation>
        <location evidence="1">Membrane</location>
        <topology evidence="1">Multi-pass membrane protein</topology>
    </subcellularLocation>
</comment>
<evidence type="ECO:0000313" key="6">
    <source>
        <dbReference type="EMBL" id="JAP38785.1"/>
    </source>
</evidence>
<keyword evidence="2 5" id="KW-0812">Transmembrane</keyword>
<name>A0A0X3NGP7_SCHSO</name>
<dbReference type="InterPro" id="IPR008952">
    <property type="entry name" value="Tetraspanin_EC2_sf"/>
</dbReference>
<evidence type="ECO:0000256" key="3">
    <source>
        <dbReference type="ARBA" id="ARBA00022989"/>
    </source>
</evidence>
<proteinExistence type="predicted"/>
<accession>A0A0X3NGP7</accession>
<dbReference type="InterPro" id="IPR018499">
    <property type="entry name" value="Tetraspanin/Peripherin"/>
</dbReference>
<feature type="transmembrane region" description="Helical" evidence="5">
    <location>
        <begin position="86"/>
        <end position="108"/>
    </location>
</feature>
<dbReference type="Pfam" id="PF00335">
    <property type="entry name" value="Tetraspanin"/>
    <property type="match status" value="1"/>
</dbReference>
<dbReference type="EMBL" id="GEEE01024440">
    <property type="protein sequence ID" value="JAP38785.1"/>
    <property type="molecule type" value="Transcribed_RNA"/>
</dbReference>
<dbReference type="SUPFAM" id="SSF48652">
    <property type="entry name" value="Tetraspanin"/>
    <property type="match status" value="1"/>
</dbReference>
<evidence type="ECO:0000256" key="5">
    <source>
        <dbReference type="SAM" id="Phobius"/>
    </source>
</evidence>
<sequence length="364" mass="40628">HLRGTNLTETTTDSLLRNFMNCHLPLYFRKLNTDNTSKPNVQLPLNLKRTNNFFAQPVSNICYGGKYVDKRCLRAFLLSPMFKQCIGSFLLLVSFSFIIHGGHCLIGSSATKDVLWEPILYPKGITLLVIGHTFVVPAAVQFFLAWKVSYYIHLVYFIWLIAHTLGLLFVGGVLVNKTSEIMQMAAEYIDGKIINEYKSDSAVRDMIDYLQNENKCCGGSDFRVYEDVWRSMAGNGGSVHLPLSCCSESDCVVYGNVSSLKGIFQQGCFVTLENTAKHEVNGLSVTLLVFGILTLALSALVFWELCVTRPTNSGRDAVEYLDCEEKSFSIPPDLSWTQPDDQVEFGDLTETEQGVENPSRSGVC</sequence>
<feature type="transmembrane region" description="Helical" evidence="5">
    <location>
        <begin position="282"/>
        <end position="303"/>
    </location>
</feature>
<keyword evidence="3 5" id="KW-1133">Transmembrane helix</keyword>
<dbReference type="GO" id="GO:0016020">
    <property type="term" value="C:membrane"/>
    <property type="evidence" value="ECO:0007669"/>
    <property type="project" value="UniProtKB-SubCell"/>
</dbReference>